<accession>A0A5C2SUQ0</accession>
<protein>
    <submittedName>
        <fullName evidence="1">Uncharacterized protein</fullName>
    </submittedName>
</protein>
<dbReference type="EMBL" id="ML122250">
    <property type="protein sequence ID" value="RPD67360.1"/>
    <property type="molecule type" value="Genomic_DNA"/>
</dbReference>
<dbReference type="Proteomes" id="UP000313359">
    <property type="component" value="Unassembled WGS sequence"/>
</dbReference>
<gene>
    <name evidence="1" type="ORF">L227DRAFT_605749</name>
</gene>
<evidence type="ECO:0000313" key="1">
    <source>
        <dbReference type="EMBL" id="RPD67360.1"/>
    </source>
</evidence>
<proteinExistence type="predicted"/>
<keyword evidence="2" id="KW-1185">Reference proteome</keyword>
<reference evidence="1" key="1">
    <citation type="journal article" date="2018" name="Genome Biol. Evol.">
        <title>Genomics and development of Lentinus tigrinus, a white-rot wood-decaying mushroom with dimorphic fruiting bodies.</title>
        <authorList>
            <person name="Wu B."/>
            <person name="Xu Z."/>
            <person name="Knudson A."/>
            <person name="Carlson A."/>
            <person name="Chen N."/>
            <person name="Kovaka S."/>
            <person name="LaButti K."/>
            <person name="Lipzen A."/>
            <person name="Pennachio C."/>
            <person name="Riley R."/>
            <person name="Schakwitz W."/>
            <person name="Umezawa K."/>
            <person name="Ohm R.A."/>
            <person name="Grigoriev I.V."/>
            <person name="Nagy L.G."/>
            <person name="Gibbons J."/>
            <person name="Hibbett D."/>
        </authorList>
    </citation>
    <scope>NUCLEOTIDE SEQUENCE [LARGE SCALE GENOMIC DNA]</scope>
    <source>
        <strain evidence="1">ALCF2SS1-6</strain>
    </source>
</reference>
<sequence>MRLSVILNLQERVSFWASPTKHCYIDRLPVEVLESIAVLACTDNGSTGCSLSRVSKDMRAATRAGRFTSVAISSRTPEQLASFLACFIAERGRVAGGYSTPRVRHLFLASAKRTSKNDDPKAHPAELKSYQESVSSLMDLVAADLYSLLVFHEGGFYYDFPLPDIGLLGYPLLEQLALFGSPLGFPPVPPGREVDGMLTESTDDNPVPPSLPRLTHLQLTRTTGFGLGMRVNQWAREAPGITHVFLCNIDYHDRFPSVRSGLRNILNLNGPNLWNDLQVLIVQPTSAPGFLSSTATNRKAYQCFMESLEDLHETAVRGWALLPVMKRSTGRKEFEKAARKEWLAWQRGGPGCWSVHKSYYSP</sequence>
<dbReference type="OrthoDB" id="2748701at2759"/>
<name>A0A5C2SUQ0_9APHY</name>
<dbReference type="AlphaFoldDB" id="A0A5C2SUQ0"/>
<evidence type="ECO:0000313" key="2">
    <source>
        <dbReference type="Proteomes" id="UP000313359"/>
    </source>
</evidence>
<organism evidence="1 2">
    <name type="scientific">Lentinus tigrinus ALCF2SS1-6</name>
    <dbReference type="NCBI Taxonomy" id="1328759"/>
    <lineage>
        <taxon>Eukaryota</taxon>
        <taxon>Fungi</taxon>
        <taxon>Dikarya</taxon>
        <taxon>Basidiomycota</taxon>
        <taxon>Agaricomycotina</taxon>
        <taxon>Agaricomycetes</taxon>
        <taxon>Polyporales</taxon>
        <taxon>Polyporaceae</taxon>
        <taxon>Lentinus</taxon>
    </lineage>
</organism>